<sequence>MDIKKSDYALYLLKGILISYIVTFLMLTIISLLLTYTNLKESSIPILTTVVMIVSIVLGSIYLTLKIGEKGWLNGGIIGLLYIVILIILNKIFIKPFMFNMYFITKIIVSLVIGIIGGMIGINLK</sequence>
<dbReference type="AlphaFoldDB" id="A0A844FJA9"/>
<keyword evidence="1" id="KW-0472">Membrane</keyword>
<keyword evidence="1" id="KW-0812">Transmembrane</keyword>
<gene>
    <name evidence="3" type="ORF">FYJ27_10540</name>
    <name evidence="2" type="ORF">L0P62_01145</name>
</gene>
<dbReference type="RefSeq" id="WP_154484819.1">
    <property type="nucleotide sequence ID" value="NZ_JAJBNW010000020.1"/>
</dbReference>
<dbReference type="InterPro" id="IPR023804">
    <property type="entry name" value="DUF3792_TM"/>
</dbReference>
<feature type="transmembrane region" description="Helical" evidence="1">
    <location>
        <begin position="71"/>
        <end position="89"/>
    </location>
</feature>
<evidence type="ECO:0000313" key="2">
    <source>
        <dbReference type="EMBL" id="MCG4564045.1"/>
    </source>
</evidence>
<keyword evidence="5" id="KW-1185">Reference proteome</keyword>
<dbReference type="NCBIfam" id="TIGR04086">
    <property type="entry name" value="TIGR04086_membr"/>
    <property type="match status" value="1"/>
</dbReference>
<comment type="caution">
    <text evidence="3">The sequence shown here is derived from an EMBL/GenBank/DDBJ whole genome shotgun (WGS) entry which is preliminary data.</text>
</comment>
<dbReference type="Proteomes" id="UP001108123">
    <property type="component" value="Unassembled WGS sequence"/>
</dbReference>
<dbReference type="Proteomes" id="UP000462760">
    <property type="component" value="Unassembled WGS sequence"/>
</dbReference>
<evidence type="ECO:0000256" key="1">
    <source>
        <dbReference type="SAM" id="Phobius"/>
    </source>
</evidence>
<dbReference type="EMBL" id="VULR01000017">
    <property type="protein sequence ID" value="MSS44144.1"/>
    <property type="molecule type" value="Genomic_DNA"/>
</dbReference>
<feature type="transmembrane region" description="Helical" evidence="1">
    <location>
        <begin position="46"/>
        <end position="65"/>
    </location>
</feature>
<reference evidence="2" key="2">
    <citation type="submission" date="2022-01" db="EMBL/GenBank/DDBJ databases">
        <title>Collection of gut derived symbiotic bacterial strains cultured from healthy donors.</title>
        <authorList>
            <person name="Lin H."/>
            <person name="Kohout C."/>
            <person name="Waligurski E."/>
            <person name="Pamer E.G."/>
        </authorList>
    </citation>
    <scope>NUCLEOTIDE SEQUENCE</scope>
    <source>
        <strain evidence="2">MSK.14.39</strain>
    </source>
</reference>
<protein>
    <submittedName>
        <fullName evidence="3">TIGR04086 family membrane protein</fullName>
    </submittedName>
</protein>
<feature type="transmembrane region" description="Helical" evidence="1">
    <location>
        <begin position="12"/>
        <end position="34"/>
    </location>
</feature>
<accession>A0A844FJA9</accession>
<evidence type="ECO:0000313" key="4">
    <source>
        <dbReference type="Proteomes" id="UP000462760"/>
    </source>
</evidence>
<dbReference type="EMBL" id="JAKNID010000002">
    <property type="protein sequence ID" value="MCG4564045.1"/>
    <property type="molecule type" value="Genomic_DNA"/>
</dbReference>
<dbReference type="Pfam" id="PF12670">
    <property type="entry name" value="DUF3792"/>
    <property type="match status" value="1"/>
</dbReference>
<name>A0A844FJA9_9FIRM</name>
<evidence type="ECO:0000313" key="5">
    <source>
        <dbReference type="Proteomes" id="UP001108123"/>
    </source>
</evidence>
<evidence type="ECO:0000313" key="3">
    <source>
        <dbReference type="EMBL" id="MSS44144.1"/>
    </source>
</evidence>
<reference evidence="3 4" key="1">
    <citation type="submission" date="2019-08" db="EMBL/GenBank/DDBJ databases">
        <title>In-depth cultivation of the pig gut microbiome towards novel bacterial diversity and tailored functional studies.</title>
        <authorList>
            <person name="Wylensek D."/>
            <person name="Hitch T.C.A."/>
            <person name="Clavel T."/>
        </authorList>
    </citation>
    <scope>NUCLEOTIDE SEQUENCE [LARGE SCALE GENOMIC DNA]</scope>
    <source>
        <strain evidence="3 4">Med78-601-WT-4W-RMD-3</strain>
    </source>
</reference>
<keyword evidence="1" id="KW-1133">Transmembrane helix</keyword>
<organism evidence="3 4">
    <name type="scientific">Anaerosalibacter bizertensis</name>
    <dbReference type="NCBI Taxonomy" id="932217"/>
    <lineage>
        <taxon>Bacteria</taxon>
        <taxon>Bacillati</taxon>
        <taxon>Bacillota</taxon>
        <taxon>Tissierellia</taxon>
        <taxon>Tissierellales</taxon>
        <taxon>Sporanaerobacteraceae</taxon>
        <taxon>Anaerosalibacter</taxon>
    </lineage>
</organism>
<proteinExistence type="predicted"/>
<feature type="transmembrane region" description="Helical" evidence="1">
    <location>
        <begin position="101"/>
        <end position="122"/>
    </location>
</feature>
<dbReference type="OrthoDB" id="1708216at2"/>